<accession>A0A1F5X4E5</accession>
<dbReference type="SUPFAM" id="SSF53756">
    <property type="entry name" value="UDP-Glycosyltransferase/glycogen phosphorylase"/>
    <property type="match status" value="1"/>
</dbReference>
<keyword evidence="1" id="KW-0808">Transferase</keyword>
<evidence type="ECO:0000259" key="3">
    <source>
        <dbReference type="Pfam" id="PF13439"/>
    </source>
</evidence>
<keyword evidence="2" id="KW-0472">Membrane</keyword>
<protein>
    <recommendedName>
        <fullName evidence="3">Glycosyltransferase subfamily 4-like N-terminal domain-containing protein</fullName>
    </recommendedName>
</protein>
<dbReference type="Proteomes" id="UP000178684">
    <property type="component" value="Unassembled WGS sequence"/>
</dbReference>
<keyword evidence="2" id="KW-0812">Transmembrane</keyword>
<dbReference type="AlphaFoldDB" id="A0A1F5X4E5"/>
<feature type="domain" description="Glycosyltransferase subfamily 4-like N-terminal" evidence="3">
    <location>
        <begin position="27"/>
        <end position="169"/>
    </location>
</feature>
<dbReference type="GO" id="GO:0016757">
    <property type="term" value="F:glycosyltransferase activity"/>
    <property type="evidence" value="ECO:0007669"/>
    <property type="project" value="TreeGrafter"/>
</dbReference>
<proteinExistence type="predicted"/>
<dbReference type="PANTHER" id="PTHR46401:SF2">
    <property type="entry name" value="GLYCOSYLTRANSFERASE WBBK-RELATED"/>
    <property type="match status" value="1"/>
</dbReference>
<sequence>MKIYYVANARMPSEKAHGIQLAKMCEAFLLSGADLELVLPRRGHGGSLKEFYGLKVEVPVKRLPVLNFGFVLSSVSFMFSYLFYLRTKKDAIVYTIDMDNFSFAFIRLLGFKYFSEIHDSKERNMVWSFFFKKISGVVAINKNIKKNLVKNFGLGEDKIIVKPNGIDLQMFSNKTSKEEARKKLGLALDKKVAVYVGREISWKGMEILDEAQGLLREEKIQRVSDRPFQEIPLWLAAADLLLVLGTKKNDYSYLYTSPMKIFEYMASGRPILASDTPANREILSEDEAYFYQPDNAQDLANKIKQIMTNPPDLELKVDNARKKVEEYTWTKRAGKILEIMNK</sequence>
<name>A0A1F5X4E5_9BACT</name>
<dbReference type="Gene3D" id="3.40.50.2000">
    <property type="entry name" value="Glycogen Phosphorylase B"/>
    <property type="match status" value="2"/>
</dbReference>
<evidence type="ECO:0000313" key="5">
    <source>
        <dbReference type="Proteomes" id="UP000178684"/>
    </source>
</evidence>
<evidence type="ECO:0000256" key="2">
    <source>
        <dbReference type="SAM" id="Phobius"/>
    </source>
</evidence>
<dbReference type="CDD" id="cd03801">
    <property type="entry name" value="GT4_PimA-like"/>
    <property type="match status" value="1"/>
</dbReference>
<dbReference type="Pfam" id="PF13439">
    <property type="entry name" value="Glyco_transf_4"/>
    <property type="match status" value="1"/>
</dbReference>
<organism evidence="4 5">
    <name type="scientific">Candidatus Giovannonibacteria bacterium RIFCSPLOWO2_01_FULL_46_13</name>
    <dbReference type="NCBI Taxonomy" id="1798352"/>
    <lineage>
        <taxon>Bacteria</taxon>
        <taxon>Candidatus Giovannoniibacteriota</taxon>
    </lineage>
</organism>
<dbReference type="PANTHER" id="PTHR46401">
    <property type="entry name" value="GLYCOSYLTRANSFERASE WBBK-RELATED"/>
    <property type="match status" value="1"/>
</dbReference>
<feature type="transmembrane region" description="Helical" evidence="2">
    <location>
        <begin position="65"/>
        <end position="85"/>
    </location>
</feature>
<dbReference type="InterPro" id="IPR028098">
    <property type="entry name" value="Glyco_trans_4-like_N"/>
</dbReference>
<keyword evidence="2" id="KW-1133">Transmembrane helix</keyword>
<reference evidence="4 5" key="1">
    <citation type="journal article" date="2016" name="Nat. Commun.">
        <title>Thousands of microbial genomes shed light on interconnected biogeochemical processes in an aquifer system.</title>
        <authorList>
            <person name="Anantharaman K."/>
            <person name="Brown C.T."/>
            <person name="Hug L.A."/>
            <person name="Sharon I."/>
            <person name="Castelle C.J."/>
            <person name="Probst A.J."/>
            <person name="Thomas B.C."/>
            <person name="Singh A."/>
            <person name="Wilkins M.J."/>
            <person name="Karaoz U."/>
            <person name="Brodie E.L."/>
            <person name="Williams K.H."/>
            <person name="Hubbard S.S."/>
            <person name="Banfield J.F."/>
        </authorList>
    </citation>
    <scope>NUCLEOTIDE SEQUENCE [LARGE SCALE GENOMIC DNA]</scope>
</reference>
<comment type="caution">
    <text evidence="4">The sequence shown here is derived from an EMBL/GenBank/DDBJ whole genome shotgun (WGS) entry which is preliminary data.</text>
</comment>
<evidence type="ECO:0000313" key="4">
    <source>
        <dbReference type="EMBL" id="OGF82748.1"/>
    </source>
</evidence>
<dbReference type="EMBL" id="MFIE01000013">
    <property type="protein sequence ID" value="OGF82748.1"/>
    <property type="molecule type" value="Genomic_DNA"/>
</dbReference>
<dbReference type="Pfam" id="PF13692">
    <property type="entry name" value="Glyco_trans_1_4"/>
    <property type="match status" value="1"/>
</dbReference>
<evidence type="ECO:0000256" key="1">
    <source>
        <dbReference type="ARBA" id="ARBA00022679"/>
    </source>
</evidence>
<gene>
    <name evidence="4" type="ORF">A3B18_01455</name>
</gene>